<dbReference type="SMART" id="SM00834">
    <property type="entry name" value="CxxC_CXXC_SSSS"/>
    <property type="match status" value="1"/>
</dbReference>
<name>A0A6J7CR66_9ZZZZ</name>
<dbReference type="EMBL" id="CAFBLM010000003">
    <property type="protein sequence ID" value="CAB4859354.1"/>
    <property type="molecule type" value="Genomic_DNA"/>
</dbReference>
<dbReference type="Pfam" id="PF09723">
    <property type="entry name" value="Zn_ribbon_8"/>
    <property type="match status" value="1"/>
</dbReference>
<feature type="compositionally biased region" description="Basic and acidic residues" evidence="1">
    <location>
        <begin position="122"/>
        <end position="133"/>
    </location>
</feature>
<dbReference type="AlphaFoldDB" id="A0A6J7CR66"/>
<dbReference type="NCBIfam" id="TIGR02605">
    <property type="entry name" value="CxxC_CxxC_SSSS"/>
    <property type="match status" value="1"/>
</dbReference>
<dbReference type="InterPro" id="IPR013429">
    <property type="entry name" value="Regulatory_FmdB_Zinc_ribbon"/>
</dbReference>
<proteinExistence type="predicted"/>
<protein>
    <submittedName>
        <fullName evidence="3">Unannotated protein</fullName>
    </submittedName>
</protein>
<sequence length="155" mass="16960">MPIYEYRCTSCSNEFEFLKLKLDAPDPQCPACQAEGAQRLISRLGLAGTTPATGDALFESDKLSFTQRQGLKGRVPQAAKVAYNNMRAARQAEGKELTHTHLSEDELAELDPDDPLRLQQGHYHDDDHVHIVDDEPEGSATPAAPAASELPTDSE</sequence>
<organism evidence="3">
    <name type="scientific">freshwater metagenome</name>
    <dbReference type="NCBI Taxonomy" id="449393"/>
    <lineage>
        <taxon>unclassified sequences</taxon>
        <taxon>metagenomes</taxon>
        <taxon>ecological metagenomes</taxon>
    </lineage>
</organism>
<gene>
    <name evidence="3" type="ORF">UFOPK3401_00158</name>
</gene>
<evidence type="ECO:0000313" key="3">
    <source>
        <dbReference type="EMBL" id="CAB4859354.1"/>
    </source>
</evidence>
<dbReference type="PANTHER" id="PTHR34404:SF3">
    <property type="entry name" value="REGULATORY PROTEIN, FMDB FAMILY"/>
    <property type="match status" value="1"/>
</dbReference>
<reference evidence="3" key="1">
    <citation type="submission" date="2020-05" db="EMBL/GenBank/DDBJ databases">
        <authorList>
            <person name="Chiriac C."/>
            <person name="Salcher M."/>
            <person name="Ghai R."/>
            <person name="Kavagutti S V."/>
        </authorList>
    </citation>
    <scope>NUCLEOTIDE SEQUENCE</scope>
</reference>
<evidence type="ECO:0000259" key="2">
    <source>
        <dbReference type="SMART" id="SM00834"/>
    </source>
</evidence>
<feature type="domain" description="Putative regulatory protein FmdB zinc ribbon" evidence="2">
    <location>
        <begin position="1"/>
        <end position="42"/>
    </location>
</feature>
<accession>A0A6J7CR66</accession>
<feature type="region of interest" description="Disordered" evidence="1">
    <location>
        <begin position="113"/>
        <end position="155"/>
    </location>
</feature>
<evidence type="ECO:0000256" key="1">
    <source>
        <dbReference type="SAM" id="MobiDB-lite"/>
    </source>
</evidence>
<dbReference type="PANTHER" id="PTHR34404">
    <property type="entry name" value="REGULATORY PROTEIN, FMDB FAMILY"/>
    <property type="match status" value="1"/>
</dbReference>